<dbReference type="InterPro" id="IPR008428">
    <property type="entry name" value="Chond_GalNAc"/>
</dbReference>
<evidence type="ECO:0000256" key="9">
    <source>
        <dbReference type="SAM" id="MobiDB-lite"/>
    </source>
</evidence>
<comment type="subcellular location">
    <subcellularLocation>
        <location evidence="1">Golgi apparatus membrane</location>
        <topology evidence="1">Single-pass type II membrane protein</topology>
    </subcellularLocation>
</comment>
<name>A0A2V3IGH9_9FLOR</name>
<organism evidence="11 12">
    <name type="scientific">Gracilariopsis chorda</name>
    <dbReference type="NCBI Taxonomy" id="448386"/>
    <lineage>
        <taxon>Eukaryota</taxon>
        <taxon>Rhodophyta</taxon>
        <taxon>Florideophyceae</taxon>
        <taxon>Rhodymeniophycidae</taxon>
        <taxon>Gracilariales</taxon>
        <taxon>Gracilariaceae</taxon>
        <taxon>Gracilariopsis</taxon>
    </lineage>
</organism>
<sequence>MDPNASSDSKISITASSRHRRSRSFRESAPELSRELNTTTRPLEFILSRIVLPLQLTVIVFLLTVIARKNRQIVDVSIRVNQYEHQQVDSEGKHVSGRVSANSQTSSVFNWLSSRRSNPVIHRCPEKTCSLDEWNYIGEKCYYRREPTKDVHAHNSSIWQLVQHDLYYSEEFDFACPVTVCRKQWNEEINKTEHLILRVLLEHYQNDTPWNLERMYYGNKYVRMNHFWGLEYKLNGGFTLTTTDDDGAERVDEKNATITIRRGFTQKFCDVLVDTEVPQPETPIYVVVPYIGRLAQLQYFYTNIKELIDGGVNLRVVVATHGGPVHILGAAETLREMQLGLTEGDFADGHRIQVVETTGDHHGNFSRSKALLDGSKYVPYDALMFICDVDMMIKKEFFDNCRYNTRRNHQVYYPVMYSLYPYGSRVEKEHGYWRTGAFGEICVYNSDFQNTEAWATDENQRKLVGWGYEDIALHEEFTNHPQISIFHAVEPNLLHRWHPKYCDFNKHVSACLGTVYQNMGSQRFLAKLVAYSGVELQTVEYVPEPVIFREYKNESTGEMMGGTSQTNAKPQIEEGSEAWEKLKDAYQHGIREGKAGLISTFAMDALDAKDRTSAKV</sequence>
<gene>
    <name evidence="11" type="ORF">BWQ96_09061</name>
</gene>
<keyword evidence="7" id="KW-0333">Golgi apparatus</keyword>
<keyword evidence="12" id="KW-1185">Reference proteome</keyword>
<reference evidence="11 12" key="1">
    <citation type="journal article" date="2018" name="Mol. Biol. Evol.">
        <title>Analysis of the draft genome of the red seaweed Gracilariopsis chorda provides insights into genome size evolution in Rhodophyta.</title>
        <authorList>
            <person name="Lee J."/>
            <person name="Yang E.C."/>
            <person name="Graf L."/>
            <person name="Yang J.H."/>
            <person name="Qiu H."/>
            <person name="Zel Zion U."/>
            <person name="Chan C.X."/>
            <person name="Stephens T.G."/>
            <person name="Weber A.P.M."/>
            <person name="Boo G.H."/>
            <person name="Boo S.M."/>
            <person name="Kim K.M."/>
            <person name="Shin Y."/>
            <person name="Jung M."/>
            <person name="Lee S.J."/>
            <person name="Yim H.S."/>
            <person name="Lee J.H."/>
            <person name="Bhattacharya D."/>
            <person name="Yoon H.S."/>
        </authorList>
    </citation>
    <scope>NUCLEOTIDE SEQUENCE [LARGE SCALE GENOMIC DNA]</scope>
    <source>
        <strain evidence="11 12">SKKU-2015</strain>
        <tissue evidence="11">Whole body</tissue>
    </source>
</reference>
<dbReference type="EMBL" id="NBIV01000227">
    <property type="protein sequence ID" value="PXF41206.1"/>
    <property type="molecule type" value="Genomic_DNA"/>
</dbReference>
<dbReference type="GO" id="GO:0047238">
    <property type="term" value="F:glucuronosyl-N-acetylgalactosaminyl-proteoglycan 4-beta-N-acetylgalactosaminyltransferase activity"/>
    <property type="evidence" value="ECO:0007669"/>
    <property type="project" value="TreeGrafter"/>
</dbReference>
<keyword evidence="6 10" id="KW-1133">Transmembrane helix</keyword>
<dbReference type="Gene3D" id="3.90.550.10">
    <property type="entry name" value="Spore Coat Polysaccharide Biosynthesis Protein SpsA, Chain A"/>
    <property type="match status" value="1"/>
</dbReference>
<feature type="transmembrane region" description="Helical" evidence="10">
    <location>
        <begin position="46"/>
        <end position="67"/>
    </location>
</feature>
<keyword evidence="5" id="KW-0735">Signal-anchor</keyword>
<dbReference type="Pfam" id="PF05679">
    <property type="entry name" value="CHGN"/>
    <property type="match status" value="1"/>
</dbReference>
<dbReference type="PANTHER" id="PTHR12369:SF11">
    <property type="entry name" value="HEXOSYLTRANSFERASE"/>
    <property type="match status" value="1"/>
</dbReference>
<protein>
    <submittedName>
        <fullName evidence="11">Chondroitin sulfate N-acetylgalactosaminyltransferase 1</fullName>
    </submittedName>
</protein>
<dbReference type="InterPro" id="IPR051227">
    <property type="entry name" value="CS_glycosyltransferase"/>
</dbReference>
<evidence type="ECO:0000256" key="6">
    <source>
        <dbReference type="ARBA" id="ARBA00022989"/>
    </source>
</evidence>
<feature type="region of interest" description="Disordered" evidence="9">
    <location>
        <begin position="1"/>
        <end position="33"/>
    </location>
</feature>
<evidence type="ECO:0000256" key="8">
    <source>
        <dbReference type="ARBA" id="ARBA00023136"/>
    </source>
</evidence>
<dbReference type="GO" id="GO:0032580">
    <property type="term" value="C:Golgi cisterna membrane"/>
    <property type="evidence" value="ECO:0007669"/>
    <property type="project" value="InterPro"/>
</dbReference>
<dbReference type="AlphaFoldDB" id="A0A2V3IGH9"/>
<proteinExistence type="inferred from homology"/>
<comment type="caution">
    <text evidence="11">The sequence shown here is derived from an EMBL/GenBank/DDBJ whole genome shotgun (WGS) entry which is preliminary data.</text>
</comment>
<dbReference type="OrthoDB" id="431432at2759"/>
<evidence type="ECO:0000256" key="5">
    <source>
        <dbReference type="ARBA" id="ARBA00022968"/>
    </source>
</evidence>
<feature type="compositionally biased region" description="Basic and acidic residues" evidence="9">
    <location>
        <begin position="24"/>
        <end position="33"/>
    </location>
</feature>
<dbReference type="PANTHER" id="PTHR12369">
    <property type="entry name" value="CHONDROITIN SYNTHASE"/>
    <property type="match status" value="1"/>
</dbReference>
<dbReference type="InterPro" id="IPR029044">
    <property type="entry name" value="Nucleotide-diphossugar_trans"/>
</dbReference>
<evidence type="ECO:0000256" key="4">
    <source>
        <dbReference type="ARBA" id="ARBA00022692"/>
    </source>
</evidence>
<accession>A0A2V3IGH9</accession>
<evidence type="ECO:0000313" key="11">
    <source>
        <dbReference type="EMBL" id="PXF41206.1"/>
    </source>
</evidence>
<evidence type="ECO:0000313" key="12">
    <source>
        <dbReference type="Proteomes" id="UP000247409"/>
    </source>
</evidence>
<dbReference type="STRING" id="448386.A0A2V3IGH9"/>
<evidence type="ECO:0000256" key="10">
    <source>
        <dbReference type="SAM" id="Phobius"/>
    </source>
</evidence>
<comment type="similarity">
    <text evidence="2">Belongs to the chondroitin N-acetylgalactosaminyltransferase family.</text>
</comment>
<feature type="compositionally biased region" description="Low complexity" evidence="9">
    <location>
        <begin position="1"/>
        <end position="16"/>
    </location>
</feature>
<keyword evidence="4 10" id="KW-0812">Transmembrane</keyword>
<evidence type="ECO:0000256" key="7">
    <source>
        <dbReference type="ARBA" id="ARBA00023034"/>
    </source>
</evidence>
<evidence type="ECO:0000256" key="2">
    <source>
        <dbReference type="ARBA" id="ARBA00009239"/>
    </source>
</evidence>
<evidence type="ECO:0000256" key="3">
    <source>
        <dbReference type="ARBA" id="ARBA00022679"/>
    </source>
</evidence>
<evidence type="ECO:0000256" key="1">
    <source>
        <dbReference type="ARBA" id="ARBA00004323"/>
    </source>
</evidence>
<keyword evidence="8 10" id="KW-0472">Membrane</keyword>
<dbReference type="GO" id="GO:0000139">
    <property type="term" value="C:Golgi membrane"/>
    <property type="evidence" value="ECO:0007669"/>
    <property type="project" value="UniProtKB-SubCell"/>
</dbReference>
<keyword evidence="3 11" id="KW-0808">Transferase</keyword>
<dbReference type="Proteomes" id="UP000247409">
    <property type="component" value="Unassembled WGS sequence"/>
</dbReference>